<dbReference type="InterPro" id="IPR057767">
    <property type="entry name" value="UGSC-like_dom"/>
</dbReference>
<gene>
    <name evidence="2" type="ORF">EFK50_11820</name>
</gene>
<evidence type="ECO:0000259" key="1">
    <source>
        <dbReference type="Pfam" id="PF24696"/>
    </source>
</evidence>
<dbReference type="OrthoDB" id="2990547at2"/>
<dbReference type="Proteomes" id="UP000267128">
    <property type="component" value="Unassembled WGS sequence"/>
</dbReference>
<dbReference type="AlphaFoldDB" id="A0A3N0CHG9"/>
<dbReference type="Pfam" id="PF24696">
    <property type="entry name" value="UGSC"/>
    <property type="match status" value="1"/>
</dbReference>
<name>A0A3N0CHG9_9ACTN</name>
<reference evidence="2 3" key="1">
    <citation type="submission" date="2018-11" db="EMBL/GenBank/DDBJ databases">
        <authorList>
            <person name="Li F."/>
        </authorList>
    </citation>
    <scope>NUCLEOTIDE SEQUENCE [LARGE SCALE GENOMIC DNA]</scope>
    <source>
        <strain evidence="2 3">Gsoil 097</strain>
    </source>
</reference>
<sequence length="178" mass="18290">MSELTVLSPVAEQPDDEARAELAPRGELAGLRLTVIENGKPRAHELLGALAAGLKERHGLAAVTIFSKPGASQPVSDETVQELAAGGDVFLTGLGDCGGCSACSLQDALLMERAGRPATVLISDPFQGRIASYAAKLGAPGYGVVVAPHPVATRSAEFLADLAEQLVDGVARNLGRLP</sequence>
<protein>
    <recommendedName>
        <fullName evidence="1">UGSC-like domain-containing protein</fullName>
    </recommendedName>
</protein>
<comment type="caution">
    <text evidence="2">The sequence shown here is derived from an EMBL/GenBank/DDBJ whole genome shotgun (WGS) entry which is preliminary data.</text>
</comment>
<keyword evidence="3" id="KW-1185">Reference proteome</keyword>
<dbReference type="EMBL" id="RJSE01000007">
    <property type="protein sequence ID" value="RNL62453.1"/>
    <property type="molecule type" value="Genomic_DNA"/>
</dbReference>
<accession>A0A3N0CHG9</accession>
<evidence type="ECO:0000313" key="2">
    <source>
        <dbReference type="EMBL" id="RNL62453.1"/>
    </source>
</evidence>
<dbReference type="RefSeq" id="WP_123227749.1">
    <property type="nucleotide sequence ID" value="NZ_RJSE01000007.1"/>
</dbReference>
<organism evidence="2 3">
    <name type="scientific">Nocardioides marmoriginsengisoli</name>
    <dbReference type="NCBI Taxonomy" id="661483"/>
    <lineage>
        <taxon>Bacteria</taxon>
        <taxon>Bacillati</taxon>
        <taxon>Actinomycetota</taxon>
        <taxon>Actinomycetes</taxon>
        <taxon>Propionibacteriales</taxon>
        <taxon>Nocardioidaceae</taxon>
        <taxon>Nocardioides</taxon>
    </lineage>
</organism>
<evidence type="ECO:0000313" key="3">
    <source>
        <dbReference type="Proteomes" id="UP000267128"/>
    </source>
</evidence>
<proteinExistence type="predicted"/>
<feature type="domain" description="UGSC-like" evidence="1">
    <location>
        <begin position="6"/>
        <end position="175"/>
    </location>
</feature>